<feature type="region of interest" description="Disordered" evidence="13">
    <location>
        <begin position="783"/>
        <end position="805"/>
    </location>
</feature>
<keyword evidence="6 9" id="KW-0720">Serine protease</keyword>
<comment type="subcellular location">
    <subcellularLocation>
        <location evidence="1 9 10">Cytoplasm</location>
    </subcellularLocation>
</comment>
<dbReference type="Proteomes" id="UP001217485">
    <property type="component" value="Unassembled WGS sequence"/>
</dbReference>
<dbReference type="Gene3D" id="3.40.50.300">
    <property type="entry name" value="P-loop containing nucleotide triphosphate hydrolases"/>
    <property type="match status" value="1"/>
</dbReference>
<accession>A0ABT5C729</accession>
<evidence type="ECO:0000256" key="11">
    <source>
        <dbReference type="PROSITE-ProRule" id="PRU01122"/>
    </source>
</evidence>
<evidence type="ECO:0000256" key="5">
    <source>
        <dbReference type="ARBA" id="ARBA00022801"/>
    </source>
</evidence>
<dbReference type="InterPro" id="IPR027065">
    <property type="entry name" value="Lon_Prtase"/>
</dbReference>
<dbReference type="RefSeq" id="WP_272098044.1">
    <property type="nucleotide sequence ID" value="NZ_JAQNDK010000003.1"/>
</dbReference>
<keyword evidence="5 9" id="KW-0378">Hydrolase</keyword>
<evidence type="ECO:0000256" key="7">
    <source>
        <dbReference type="ARBA" id="ARBA00022840"/>
    </source>
</evidence>
<dbReference type="InterPro" id="IPR014721">
    <property type="entry name" value="Ribsml_uS5_D2-typ_fold_subgr"/>
</dbReference>
<feature type="binding site" evidence="9">
    <location>
        <begin position="367"/>
        <end position="374"/>
    </location>
    <ligand>
        <name>ATP</name>
        <dbReference type="ChEBI" id="CHEBI:30616"/>
    </ligand>
</feature>
<dbReference type="SMART" id="SM00382">
    <property type="entry name" value="AAA"/>
    <property type="match status" value="1"/>
</dbReference>
<dbReference type="GO" id="GO:0004252">
    <property type="term" value="F:serine-type endopeptidase activity"/>
    <property type="evidence" value="ECO:0007669"/>
    <property type="project" value="UniProtKB-EC"/>
</dbReference>
<feature type="domain" description="Lon proteolytic" evidence="14">
    <location>
        <begin position="603"/>
        <end position="784"/>
    </location>
</feature>
<dbReference type="Gene3D" id="1.20.58.1480">
    <property type="match status" value="1"/>
</dbReference>
<keyword evidence="4 9" id="KW-0547">Nucleotide-binding</keyword>
<dbReference type="InterPro" id="IPR020568">
    <property type="entry name" value="Ribosomal_Su5_D2-typ_SF"/>
</dbReference>
<dbReference type="InterPro" id="IPR015947">
    <property type="entry name" value="PUA-like_sf"/>
</dbReference>
<dbReference type="PANTHER" id="PTHR10046">
    <property type="entry name" value="ATP DEPENDENT LON PROTEASE FAMILY MEMBER"/>
    <property type="match status" value="1"/>
</dbReference>
<evidence type="ECO:0000259" key="15">
    <source>
        <dbReference type="PROSITE" id="PS51787"/>
    </source>
</evidence>
<evidence type="ECO:0000256" key="8">
    <source>
        <dbReference type="ARBA" id="ARBA00023016"/>
    </source>
</evidence>
<dbReference type="SUPFAM" id="SSF52540">
    <property type="entry name" value="P-loop containing nucleoside triphosphate hydrolases"/>
    <property type="match status" value="1"/>
</dbReference>
<keyword evidence="3 9" id="KW-0645">Protease</keyword>
<dbReference type="InterPro" id="IPR003593">
    <property type="entry name" value="AAA+_ATPase"/>
</dbReference>
<evidence type="ECO:0000256" key="10">
    <source>
        <dbReference type="PIRNR" id="PIRNR001174"/>
    </source>
</evidence>
<dbReference type="InterPro" id="IPR054594">
    <property type="entry name" value="Lon_lid"/>
</dbReference>
<keyword evidence="17" id="KW-1185">Reference proteome</keyword>
<dbReference type="InterPro" id="IPR027417">
    <property type="entry name" value="P-loop_NTPase"/>
</dbReference>
<dbReference type="PROSITE" id="PS51787">
    <property type="entry name" value="LON_N"/>
    <property type="match status" value="1"/>
</dbReference>
<dbReference type="SUPFAM" id="SSF54211">
    <property type="entry name" value="Ribosomal protein S5 domain 2-like"/>
    <property type="match status" value="1"/>
</dbReference>
<dbReference type="InterPro" id="IPR004815">
    <property type="entry name" value="Lon_bac/euk-typ"/>
</dbReference>
<dbReference type="Pfam" id="PF00004">
    <property type="entry name" value="AAA"/>
    <property type="match status" value="1"/>
</dbReference>
<evidence type="ECO:0000256" key="6">
    <source>
        <dbReference type="ARBA" id="ARBA00022825"/>
    </source>
</evidence>
<dbReference type="CDD" id="cd19500">
    <property type="entry name" value="RecA-like_Lon"/>
    <property type="match status" value="1"/>
</dbReference>
<dbReference type="EMBL" id="JAQNDK010000003">
    <property type="protein sequence ID" value="MDC0680991.1"/>
    <property type="molecule type" value="Genomic_DNA"/>
</dbReference>
<dbReference type="Gene3D" id="2.30.130.40">
    <property type="entry name" value="LON domain-like"/>
    <property type="match status" value="1"/>
</dbReference>
<dbReference type="Gene3D" id="3.30.230.10">
    <property type="match status" value="1"/>
</dbReference>
<dbReference type="InterPro" id="IPR003959">
    <property type="entry name" value="ATPase_AAA_core"/>
</dbReference>
<evidence type="ECO:0000256" key="13">
    <source>
        <dbReference type="SAM" id="MobiDB-lite"/>
    </source>
</evidence>
<dbReference type="Gene3D" id="1.20.5.5270">
    <property type="match status" value="1"/>
</dbReference>
<reference evidence="16 17" key="1">
    <citation type="submission" date="2023-01" db="EMBL/GenBank/DDBJ databases">
        <title>Minimal conservation of predation-associated metabolite biosynthetic gene clusters underscores biosynthetic potential of Myxococcota including descriptions for ten novel species: Archangium lansinium sp. nov., Myxococcus landrumus sp. nov., Nannocystis bai.</title>
        <authorList>
            <person name="Ahearne A."/>
            <person name="Stevens C."/>
            <person name="Dowd S."/>
        </authorList>
    </citation>
    <scope>NUCLEOTIDE SEQUENCE [LARGE SCALE GENOMIC DNA]</scope>
    <source>
        <strain evidence="16 17">WIWO2</strain>
    </source>
</reference>
<dbReference type="SUPFAM" id="SSF88697">
    <property type="entry name" value="PUA domain-like"/>
    <property type="match status" value="1"/>
</dbReference>
<dbReference type="InterPro" id="IPR003111">
    <property type="entry name" value="Lon_prtase_N"/>
</dbReference>
<comment type="subunit">
    <text evidence="9 10">Homohexamer. Organized in a ring with a central cavity.</text>
</comment>
<feature type="active site" evidence="9 11">
    <location>
        <position position="690"/>
    </location>
</feature>
<sequence length="805" mass="88743">MPTGDPSSRTPPSPDADSVPILPLRNSVLFPMSVVPINVGRPRSVRLVEDLLGRERALVGVISQRSPDVDEPTFKELYAVGTVARVVKVIRLGPNNYSVVLNGLGRFRVKSAFSLEPYMRARIERIPESLVRDVELEALGAGLREATREVLGLMPNLPRDTAGILDNVREPGALADLIASNFPQAQASVGDKQEILEAFDVKARVRLVLAMVGRQLEVLRVKKEISSMVQEEMGKSQREYILRQQMKSIKEELGEGGDDDEIEELRERIRRAKVPAEVDKVVRKQLSRLRSMAQQSAEFNVTKTYLEWIADLPWSKTTVDKLSVESVRRCLDEDHLGLEKVKKRIVEYSAIRQLRTDKKGPILLFIGPPGVGKTSLGKSIARSMGRRYERIALGGVRDEAEIRGHRRTYVGALPGRILQALKKAGTKNPVLVLDEVDKMGVDLRGDPAAALLEVLDPEQNSTFQDHYLDLPFDLSQVMFLATANNWDGIPGPLVDRMEVIEVPGYTRTDKLGIAREFLVPKQLSAHGLTDERLEFTEPGIEAVVDHYTREAGVRGLERQIAAVCRATAVKVAEGHDVREVATPEHVEQVLGPHKHRPEIAERTLQPGVATGLAWTPAGGEILFIEATKMPGKGNVVLTGNMRNVMQESASTAVSFVRSKADRLHLDPEWLKEIDLHVHIPQHGTPKDGPSAGVTMFAAVASLLLGASVRSDVAMTGEISLRGRVMPVGGVKEKLLAAHRAGIRHVLIPAKNRRDLEDVPQDVKDQIKITMVSSMEEILPIVLEPPRRAPAQSASPEEIEEQAGAQ</sequence>
<evidence type="ECO:0000256" key="1">
    <source>
        <dbReference type="ARBA" id="ARBA00004496"/>
    </source>
</evidence>
<dbReference type="HAMAP" id="MF_01973">
    <property type="entry name" value="lon_bact"/>
    <property type="match status" value="1"/>
</dbReference>
<dbReference type="PRINTS" id="PR00830">
    <property type="entry name" value="ENDOLAPTASE"/>
</dbReference>
<protein>
    <recommendedName>
        <fullName evidence="9 10">Lon protease</fullName>
        <ecNumber evidence="9 10">3.4.21.53</ecNumber>
    </recommendedName>
    <alternativeName>
        <fullName evidence="9">ATP-dependent protease La</fullName>
    </alternativeName>
</protein>
<dbReference type="Pfam" id="PF22667">
    <property type="entry name" value="Lon_lid"/>
    <property type="match status" value="1"/>
</dbReference>
<dbReference type="PROSITE" id="PS51786">
    <property type="entry name" value="LON_PROTEOLYTIC"/>
    <property type="match status" value="1"/>
</dbReference>
<dbReference type="Pfam" id="PF02190">
    <property type="entry name" value="LON_substr_bdg"/>
    <property type="match status" value="1"/>
</dbReference>
<dbReference type="PROSITE" id="PS01046">
    <property type="entry name" value="LON_SER"/>
    <property type="match status" value="1"/>
</dbReference>
<comment type="similarity">
    <text evidence="9 10 11 12">Belongs to the peptidase S16 family.</text>
</comment>
<evidence type="ECO:0000259" key="14">
    <source>
        <dbReference type="PROSITE" id="PS51786"/>
    </source>
</evidence>
<comment type="catalytic activity">
    <reaction evidence="9 10 11">
        <text>Hydrolysis of proteins in presence of ATP.</text>
        <dbReference type="EC" id="3.4.21.53"/>
    </reaction>
</comment>
<evidence type="ECO:0000313" key="17">
    <source>
        <dbReference type="Proteomes" id="UP001217485"/>
    </source>
</evidence>
<name>A0ABT5C729_9BACT</name>
<keyword evidence="2 9" id="KW-0963">Cytoplasm</keyword>
<feature type="active site" evidence="9 11">
    <location>
        <position position="733"/>
    </location>
</feature>
<keyword evidence="7 9" id="KW-0067">ATP-binding</keyword>
<dbReference type="InterPro" id="IPR027543">
    <property type="entry name" value="Lon_bac"/>
</dbReference>
<dbReference type="PIRSF" id="PIRSF001174">
    <property type="entry name" value="Lon_proteas"/>
    <property type="match status" value="1"/>
</dbReference>
<dbReference type="SMART" id="SM00464">
    <property type="entry name" value="LON"/>
    <property type="match status" value="1"/>
</dbReference>
<feature type="domain" description="Lon N-terminal" evidence="15">
    <location>
        <begin position="19"/>
        <end position="216"/>
    </location>
</feature>
<keyword evidence="8 9" id="KW-0346">Stress response</keyword>
<dbReference type="InterPro" id="IPR008269">
    <property type="entry name" value="Lon_proteolytic"/>
</dbReference>
<comment type="function">
    <text evidence="9">ATP-dependent serine protease that mediates the selective degradation of mutant and abnormal proteins as well as certain short-lived regulatory proteins. Required for cellular homeostasis and for survival from DNA damage and developmental changes induced by stress. Degrades polypeptides processively to yield small peptide fragments that are 5 to 10 amino acids long. Binds to DNA in a double-stranded, site-specific manner.</text>
</comment>
<evidence type="ECO:0000256" key="2">
    <source>
        <dbReference type="ARBA" id="ARBA00022490"/>
    </source>
</evidence>
<dbReference type="Gene3D" id="1.10.8.60">
    <property type="match status" value="1"/>
</dbReference>
<evidence type="ECO:0000256" key="4">
    <source>
        <dbReference type="ARBA" id="ARBA00022741"/>
    </source>
</evidence>
<gene>
    <name evidence="9 16" type="primary">lon</name>
    <name evidence="16" type="ORF">POL72_24850</name>
</gene>
<dbReference type="InterPro" id="IPR008268">
    <property type="entry name" value="Peptidase_S16_AS"/>
</dbReference>
<feature type="compositionally biased region" description="Acidic residues" evidence="13">
    <location>
        <begin position="796"/>
        <end position="805"/>
    </location>
</feature>
<evidence type="ECO:0000256" key="9">
    <source>
        <dbReference type="HAMAP-Rule" id="MF_01973"/>
    </source>
</evidence>
<evidence type="ECO:0000256" key="12">
    <source>
        <dbReference type="RuleBase" id="RU000591"/>
    </source>
</evidence>
<dbReference type="Pfam" id="PF05362">
    <property type="entry name" value="Lon_C"/>
    <property type="match status" value="1"/>
</dbReference>
<dbReference type="NCBIfam" id="TIGR00763">
    <property type="entry name" value="lon"/>
    <property type="match status" value="1"/>
</dbReference>
<comment type="caution">
    <text evidence="16">The sequence shown here is derived from an EMBL/GenBank/DDBJ whole genome shotgun (WGS) entry which is preliminary data.</text>
</comment>
<evidence type="ECO:0000313" key="16">
    <source>
        <dbReference type="EMBL" id="MDC0680991.1"/>
    </source>
</evidence>
<evidence type="ECO:0000256" key="3">
    <source>
        <dbReference type="ARBA" id="ARBA00022670"/>
    </source>
</evidence>
<organism evidence="16 17">
    <name type="scientific">Sorangium atrum</name>
    <dbReference type="NCBI Taxonomy" id="2995308"/>
    <lineage>
        <taxon>Bacteria</taxon>
        <taxon>Pseudomonadati</taxon>
        <taxon>Myxococcota</taxon>
        <taxon>Polyangia</taxon>
        <taxon>Polyangiales</taxon>
        <taxon>Polyangiaceae</taxon>
        <taxon>Sorangium</taxon>
    </lineage>
</organism>
<proteinExistence type="evidence at transcript level"/>
<dbReference type="InterPro" id="IPR046336">
    <property type="entry name" value="Lon_prtase_N_sf"/>
</dbReference>
<comment type="induction">
    <text evidence="9">By heat shock.</text>
</comment>
<dbReference type="EC" id="3.4.21.53" evidence="9 10"/>